<protein>
    <recommendedName>
        <fullName evidence="3">histidine kinase</fullName>
        <ecNumber evidence="3">2.7.13.3</ecNumber>
    </recommendedName>
</protein>
<dbReference type="Proteomes" id="UP001174908">
    <property type="component" value="Unassembled WGS sequence"/>
</dbReference>
<comment type="subcellular location">
    <subcellularLocation>
        <location evidence="2">Membrane</location>
        <topology evidence="2">Multi-pass membrane protein</topology>
    </subcellularLocation>
</comment>
<keyword evidence="8" id="KW-0067">ATP-binding</keyword>
<feature type="domain" description="PAS" evidence="14">
    <location>
        <begin position="220"/>
        <end position="249"/>
    </location>
</feature>
<dbReference type="CDD" id="cd00082">
    <property type="entry name" value="HisKA"/>
    <property type="match status" value="1"/>
</dbReference>
<keyword evidence="9 12" id="KW-1133">Transmembrane helix</keyword>
<dbReference type="PANTHER" id="PTHR42878:SF7">
    <property type="entry name" value="SENSOR HISTIDINE KINASE GLRK"/>
    <property type="match status" value="1"/>
</dbReference>
<proteinExistence type="predicted"/>
<evidence type="ECO:0000259" key="13">
    <source>
        <dbReference type="PROSITE" id="PS50109"/>
    </source>
</evidence>
<dbReference type="SMART" id="SM00388">
    <property type="entry name" value="HisKA"/>
    <property type="match status" value="1"/>
</dbReference>
<dbReference type="EMBL" id="JASZYV010000002">
    <property type="protein sequence ID" value="MDM0045288.1"/>
    <property type="molecule type" value="Genomic_DNA"/>
</dbReference>
<feature type="transmembrane region" description="Helical" evidence="12">
    <location>
        <begin position="175"/>
        <end position="197"/>
    </location>
</feature>
<dbReference type="Gene3D" id="3.30.565.10">
    <property type="entry name" value="Histidine kinase-like ATPase, C-terminal domain"/>
    <property type="match status" value="1"/>
</dbReference>
<evidence type="ECO:0000256" key="6">
    <source>
        <dbReference type="ARBA" id="ARBA00022741"/>
    </source>
</evidence>
<keyword evidence="5 12" id="KW-0812">Transmembrane</keyword>
<dbReference type="InterPro" id="IPR036097">
    <property type="entry name" value="HisK_dim/P_sf"/>
</dbReference>
<dbReference type="InterPro" id="IPR000014">
    <property type="entry name" value="PAS"/>
</dbReference>
<dbReference type="GO" id="GO:0016301">
    <property type="term" value="F:kinase activity"/>
    <property type="evidence" value="ECO:0007669"/>
    <property type="project" value="UniProtKB-KW"/>
</dbReference>
<reference evidence="15" key="1">
    <citation type="submission" date="2023-06" db="EMBL/GenBank/DDBJ databases">
        <authorList>
            <person name="Jiang Y."/>
            <person name="Liu Q."/>
        </authorList>
    </citation>
    <scope>NUCLEOTIDE SEQUENCE</scope>
    <source>
        <strain evidence="15">CGMCC 1.12089</strain>
    </source>
</reference>
<evidence type="ECO:0000313" key="15">
    <source>
        <dbReference type="EMBL" id="MDM0045288.1"/>
    </source>
</evidence>
<accession>A0ABT7NBI9</accession>
<evidence type="ECO:0000259" key="14">
    <source>
        <dbReference type="PROSITE" id="PS50112"/>
    </source>
</evidence>
<dbReference type="Gene3D" id="1.10.287.130">
    <property type="match status" value="1"/>
</dbReference>
<keyword evidence="11 12" id="KW-0472">Membrane</keyword>
<gene>
    <name evidence="15" type="ORF">QTH91_12405</name>
</gene>
<dbReference type="InterPro" id="IPR036890">
    <property type="entry name" value="HATPase_C_sf"/>
</dbReference>
<sequence length="565" mass="61287">MSPLLWSRGEGATDWGGLELRPGLDGRSSALRRLLRGFMTARCFVAVVLVVLQALTWGMGSTAPMLPLVIATLYMVATVLGWRYGQFSPPFRGFGAAWLSTVAVDLAAFTVLQLLQQTNINYTPLFALPVLMAAVLGSVSVGLGTTAAATLLLLFDAGWHWFNTGGDSPTRFVQAALTGTGLFVVALLAHELALRLAREESIALHNRSTAHLHALVNDLVIEALSEGVLVIDARGRVHAANPAADEILGDGLAHLATPFPLEMRPAWHVLAALARETFALGRGLSQEVPVAQPQGSAREVRVRTRLTPAAAPGEGLCVMFLQDLRELEARIRTEKLAAMGRMSAAVAHEIRNPLAAITQASDLLAEDLQEPGQRRLTEMVQHNAQRLARIVDDVLDVARARQQRALPLAEQVALDSSVRSLAEEWVRQSRRQGVLLQLDAKGAVVPFDGEHLRRILVNLLDNAARYAGEREGAIQIATRVEDKGRAFLQVWSDGAPLEAAVRLHLFEPFFSSESRSSGLGLFICRELCERHGASIGYERRALAANGPEGNEFYICFARNSGALTQ</sequence>
<keyword evidence="10" id="KW-0902">Two-component regulatory system</keyword>
<dbReference type="InterPro" id="IPR003594">
    <property type="entry name" value="HATPase_dom"/>
</dbReference>
<dbReference type="Gene3D" id="3.30.450.20">
    <property type="entry name" value="PAS domain"/>
    <property type="match status" value="1"/>
</dbReference>
<evidence type="ECO:0000256" key="11">
    <source>
        <dbReference type="ARBA" id="ARBA00023136"/>
    </source>
</evidence>
<dbReference type="EC" id="2.7.13.3" evidence="3"/>
<keyword evidence="16" id="KW-1185">Reference proteome</keyword>
<comment type="caution">
    <text evidence="15">The sequence shown here is derived from an EMBL/GenBank/DDBJ whole genome shotgun (WGS) entry which is preliminary data.</text>
</comment>
<evidence type="ECO:0000256" key="10">
    <source>
        <dbReference type="ARBA" id="ARBA00023012"/>
    </source>
</evidence>
<feature type="transmembrane region" description="Helical" evidence="12">
    <location>
        <begin position="65"/>
        <end position="84"/>
    </location>
</feature>
<dbReference type="Pfam" id="PF25323">
    <property type="entry name" value="6TM_PilS"/>
    <property type="match status" value="1"/>
</dbReference>
<feature type="transmembrane region" description="Helical" evidence="12">
    <location>
        <begin position="127"/>
        <end position="155"/>
    </location>
</feature>
<dbReference type="PANTHER" id="PTHR42878">
    <property type="entry name" value="TWO-COMPONENT HISTIDINE KINASE"/>
    <property type="match status" value="1"/>
</dbReference>
<evidence type="ECO:0000256" key="2">
    <source>
        <dbReference type="ARBA" id="ARBA00004141"/>
    </source>
</evidence>
<keyword evidence="7 15" id="KW-0418">Kinase</keyword>
<evidence type="ECO:0000256" key="7">
    <source>
        <dbReference type="ARBA" id="ARBA00022777"/>
    </source>
</evidence>
<keyword evidence="6" id="KW-0547">Nucleotide-binding</keyword>
<evidence type="ECO:0000256" key="3">
    <source>
        <dbReference type="ARBA" id="ARBA00012438"/>
    </source>
</evidence>
<dbReference type="PROSITE" id="PS50112">
    <property type="entry name" value="PAS"/>
    <property type="match status" value="1"/>
</dbReference>
<evidence type="ECO:0000256" key="9">
    <source>
        <dbReference type="ARBA" id="ARBA00022989"/>
    </source>
</evidence>
<comment type="catalytic activity">
    <reaction evidence="1">
        <text>ATP + protein L-histidine = ADP + protein N-phospho-L-histidine.</text>
        <dbReference type="EC" id="2.7.13.3"/>
    </reaction>
</comment>
<dbReference type="RefSeq" id="WP_286660373.1">
    <property type="nucleotide sequence ID" value="NZ_JASZYV010000002.1"/>
</dbReference>
<feature type="domain" description="Histidine kinase" evidence="13">
    <location>
        <begin position="345"/>
        <end position="560"/>
    </location>
</feature>
<feature type="transmembrane region" description="Helical" evidence="12">
    <location>
        <begin position="39"/>
        <end position="58"/>
    </location>
</feature>
<dbReference type="SUPFAM" id="SSF55874">
    <property type="entry name" value="ATPase domain of HSP90 chaperone/DNA topoisomerase II/histidine kinase"/>
    <property type="match status" value="1"/>
</dbReference>
<dbReference type="InterPro" id="IPR003661">
    <property type="entry name" value="HisK_dim/P_dom"/>
</dbReference>
<dbReference type="SMART" id="SM00387">
    <property type="entry name" value="HATPase_c"/>
    <property type="match status" value="1"/>
</dbReference>
<dbReference type="PROSITE" id="PS50109">
    <property type="entry name" value="HIS_KIN"/>
    <property type="match status" value="1"/>
</dbReference>
<keyword evidence="4" id="KW-0808">Transferase</keyword>
<evidence type="ECO:0000256" key="1">
    <source>
        <dbReference type="ARBA" id="ARBA00000085"/>
    </source>
</evidence>
<dbReference type="InterPro" id="IPR005467">
    <property type="entry name" value="His_kinase_dom"/>
</dbReference>
<dbReference type="InterPro" id="IPR050351">
    <property type="entry name" value="BphY/WalK/GraS-like"/>
</dbReference>
<evidence type="ECO:0000256" key="5">
    <source>
        <dbReference type="ARBA" id="ARBA00022692"/>
    </source>
</evidence>
<feature type="transmembrane region" description="Helical" evidence="12">
    <location>
        <begin position="96"/>
        <end position="115"/>
    </location>
</feature>
<dbReference type="Pfam" id="PF02518">
    <property type="entry name" value="HATPase_c"/>
    <property type="match status" value="1"/>
</dbReference>
<evidence type="ECO:0000256" key="12">
    <source>
        <dbReference type="SAM" id="Phobius"/>
    </source>
</evidence>
<dbReference type="InterPro" id="IPR035965">
    <property type="entry name" value="PAS-like_dom_sf"/>
</dbReference>
<dbReference type="SUPFAM" id="SSF55785">
    <property type="entry name" value="PYP-like sensor domain (PAS domain)"/>
    <property type="match status" value="1"/>
</dbReference>
<evidence type="ECO:0000313" key="16">
    <source>
        <dbReference type="Proteomes" id="UP001174908"/>
    </source>
</evidence>
<dbReference type="Pfam" id="PF00512">
    <property type="entry name" value="HisKA"/>
    <property type="match status" value="1"/>
</dbReference>
<evidence type="ECO:0000256" key="4">
    <source>
        <dbReference type="ARBA" id="ARBA00022679"/>
    </source>
</evidence>
<name>A0ABT7NBI9_9BURK</name>
<dbReference type="CDD" id="cd00130">
    <property type="entry name" value="PAS"/>
    <property type="match status" value="1"/>
</dbReference>
<evidence type="ECO:0000256" key="8">
    <source>
        <dbReference type="ARBA" id="ARBA00022840"/>
    </source>
</evidence>
<organism evidence="15 16">
    <name type="scientific">Variovorax dokdonensis</name>
    <dbReference type="NCBI Taxonomy" id="344883"/>
    <lineage>
        <taxon>Bacteria</taxon>
        <taxon>Pseudomonadati</taxon>
        <taxon>Pseudomonadota</taxon>
        <taxon>Betaproteobacteria</taxon>
        <taxon>Burkholderiales</taxon>
        <taxon>Comamonadaceae</taxon>
        <taxon>Variovorax</taxon>
    </lineage>
</organism>
<dbReference type="SUPFAM" id="SSF47384">
    <property type="entry name" value="Homodimeric domain of signal transducing histidine kinase"/>
    <property type="match status" value="1"/>
</dbReference>